<name>A9DRJ4_9FLAO</name>
<evidence type="ECO:0000313" key="4">
    <source>
        <dbReference type="Proteomes" id="UP000002945"/>
    </source>
</evidence>
<evidence type="ECO:0000313" key="3">
    <source>
        <dbReference type="EMBL" id="EDP96802.1"/>
    </source>
</evidence>
<protein>
    <submittedName>
        <fullName evidence="3">Uncharacterized protein</fullName>
    </submittedName>
</protein>
<sequence length="1154" mass="130209">MKQNIKNTLYRFVTMRAPELIGGQEKVLGFANFPEDETSAFITPASQATTPEAKKTAIETAIANYTPNFSSKKDLENENIYFYYFAIWLTKNRTKFTLEEITERVDAFYAPQSTYPSMVQVWDDLHYNILTNGDSYIRDLLLSWIVADCFLTKRDLVERTAENLQKIAQARVVIDKNLFTNEVATEGPRKLKVAEKHFKKQMDAVKAKLNTDELQKIAKEVSKFKKQLSRENQNAKDAYQKTYNQSVKAAYDAATIVERVVTDPDSGETTVVIEYENLVLPTYQFTPTDDLDKSLLAARVSQETVNYITDVETSAGATTLEEVTSILDNEIATNTATTFDNVDFETSQVLIPGGVPVPVATNPNIIPFSYSLCPRRKVGSSLYNILLSINVPNASYDIVSVTTDAGVNTFTDFVEYGSGTSISLAVCYDGIYLSQPINLDMLIEFSNGELYELSIEDFTKKCYLGELQPAASTPVNEAPVAFGIQRLGIADYRKVEQEVCCYVPGEVSHIENIMAREYKSKDVKRTRRQETTDTFSNETERENLTETTSTDRFEMNQEIASINSQDQSFNASVGVNWKSPGGNLGGNASASFSTNTSSEVSENQAITHAKEITERALDKVVQKIREERVSKIIEEYEESSSHGFDNRKGDKHVSGVYRWVDKVYENKILNYGKRLMYEFMIPEPASFHDVAIKLTNSDENQLVRPLDPRKATVQNMADFTKVTKDTYAHWAAIYNAEVEAAPEEAMKITKSYIEEINPQGREHFTGRAYTGEDFNIESGLKRGGIEIPEGYKCTKVEAHVSYNREGSNRAGEIAFHVANKSVSGVPSTLTWGETLQTIENIDVSENLNFTLTANNINILTFNIVMYCELKDRTREAWQLQTFNSIIEAYENRLTIYEEKYAEQQNQQVETFKVNPGFYREIEKTVLRKNCISYLIGHENLGKNMVDNRTSVSAIVPKYSNPALDDYAAKVKFFEQAFEWDIMSYYFYPFYWANKEKWGELYQIPNDDPLFKAFLQSGMARVIITVRPGFEEMVNWYMATGQVWNGGQVPTLDDDEFVSIVEELRNPESEVEETWETRVPTSLTVIQAGAIGLNVEGLPCNDKCDDWLRFDTDGNPVLDADGNPISDNPIVQNDELIGGTESGIGSDVVGNTTVQ</sequence>
<dbReference type="RefSeq" id="WP_007095856.1">
    <property type="nucleotide sequence ID" value="NZ_CP142125.1"/>
</dbReference>
<organism evidence="3 4">
    <name type="scientific">Kordia algicida OT-1</name>
    <dbReference type="NCBI Taxonomy" id="391587"/>
    <lineage>
        <taxon>Bacteria</taxon>
        <taxon>Pseudomonadati</taxon>
        <taxon>Bacteroidota</taxon>
        <taxon>Flavobacteriia</taxon>
        <taxon>Flavobacteriales</taxon>
        <taxon>Flavobacteriaceae</taxon>
        <taxon>Kordia</taxon>
    </lineage>
</organism>
<dbReference type="OrthoDB" id="8563833at2"/>
<dbReference type="AlphaFoldDB" id="A9DRJ4"/>
<evidence type="ECO:0000256" key="2">
    <source>
        <dbReference type="SAM" id="MobiDB-lite"/>
    </source>
</evidence>
<feature type="region of interest" description="Disordered" evidence="2">
    <location>
        <begin position="524"/>
        <end position="548"/>
    </location>
</feature>
<keyword evidence="4" id="KW-1185">Reference proteome</keyword>
<keyword evidence="1" id="KW-0175">Coiled coil</keyword>
<dbReference type="HOGENOM" id="CLU_265081_0_0_10"/>
<dbReference type="eggNOG" id="ENOG502Z8GJ">
    <property type="taxonomic scope" value="Bacteria"/>
</dbReference>
<dbReference type="Proteomes" id="UP000002945">
    <property type="component" value="Unassembled WGS sequence"/>
</dbReference>
<feature type="coiled-coil region" evidence="1">
    <location>
        <begin position="879"/>
        <end position="906"/>
    </location>
</feature>
<feature type="coiled-coil region" evidence="1">
    <location>
        <begin position="214"/>
        <end position="245"/>
    </location>
</feature>
<dbReference type="STRING" id="391587.KAOT1_16603"/>
<evidence type="ECO:0000256" key="1">
    <source>
        <dbReference type="SAM" id="Coils"/>
    </source>
</evidence>
<dbReference type="EMBL" id="ABIB01000003">
    <property type="protein sequence ID" value="EDP96802.1"/>
    <property type="molecule type" value="Genomic_DNA"/>
</dbReference>
<gene>
    <name evidence="3" type="ORF">KAOT1_16603</name>
</gene>
<feature type="compositionally biased region" description="Basic and acidic residues" evidence="2">
    <location>
        <begin position="538"/>
        <end position="548"/>
    </location>
</feature>
<comment type="caution">
    <text evidence="3">The sequence shown here is derived from an EMBL/GenBank/DDBJ whole genome shotgun (WGS) entry which is preliminary data.</text>
</comment>
<accession>A9DRJ4</accession>
<proteinExistence type="predicted"/>
<reference evidence="3 4" key="1">
    <citation type="journal article" date="2011" name="J. Bacteriol.">
        <title>Genome sequence of the algicidal bacterium Kordia algicida OT-1.</title>
        <authorList>
            <person name="Lee H.S."/>
            <person name="Kang S.G."/>
            <person name="Kwon K.K."/>
            <person name="Lee J.H."/>
            <person name="Kim S.J."/>
        </authorList>
    </citation>
    <scope>NUCLEOTIDE SEQUENCE [LARGE SCALE GENOMIC DNA]</scope>
    <source>
        <strain evidence="3 4">OT-1</strain>
    </source>
</reference>